<dbReference type="AlphaFoldDB" id="F0RL51"/>
<keyword evidence="2" id="KW-1185">Reference proteome</keyword>
<dbReference type="OrthoDB" id="74211at2"/>
<protein>
    <submittedName>
        <fullName evidence="1">Roadblock/LC7 family protein</fullName>
    </submittedName>
</protein>
<accession>F0RL51</accession>
<proteinExistence type="predicted"/>
<reference evidence="1 2" key="2">
    <citation type="journal article" date="2012" name="Stand. Genomic Sci.">
        <title>Complete genome sequence of the orange-red pigmented, radioresistant Deinococcus proteolyticus type strain (MRP(T)).</title>
        <authorList>
            <person name="Copeland A."/>
            <person name="Zeytun A."/>
            <person name="Yassawong M."/>
            <person name="Nolan M."/>
            <person name="Lucas S."/>
            <person name="Hammon N."/>
            <person name="Deshpande S."/>
            <person name="Cheng J.F."/>
            <person name="Han C."/>
            <person name="Tapia R."/>
            <person name="Goodwin L.A."/>
            <person name="Pitluck S."/>
            <person name="Mavromatis K."/>
            <person name="Liolios K."/>
            <person name="Pagani I."/>
            <person name="Ivanova N."/>
            <person name="Mikhailova N."/>
            <person name="Pati A."/>
            <person name="Chen A."/>
            <person name="Palaniappan K."/>
            <person name="Land M."/>
            <person name="Hauser L."/>
            <person name="Jeffries C.D."/>
            <person name="Brambilla E.M."/>
            <person name="Rohde M."/>
            <person name="Sikorski J."/>
            <person name="Pukall R."/>
            <person name="Goker M."/>
            <person name="Detter J.C."/>
            <person name="Woyke T."/>
            <person name="Bristow J."/>
            <person name="Eisen J.A."/>
            <person name="Markowitz V."/>
            <person name="Hugenholtz P."/>
            <person name="Kyrpides N.C."/>
            <person name="Klenk H.P."/>
            <person name="Lapidus A."/>
        </authorList>
    </citation>
    <scope>NUCLEOTIDE SEQUENCE [LARGE SCALE GENOMIC DNA]</scope>
    <source>
        <strain evidence="2">ATCC 35074 / DSM 20540 / JCM 6276 / NBRC 101906 / NCIMB 13154 / VKM Ac-1939 / CCM 2703 / MRP</strain>
    </source>
</reference>
<dbReference type="EMBL" id="CP002536">
    <property type="protein sequence ID" value="ADY26843.1"/>
    <property type="molecule type" value="Genomic_DNA"/>
</dbReference>
<reference evidence="2" key="1">
    <citation type="submission" date="2011-02" db="EMBL/GenBank/DDBJ databases">
        <title>The complete sequence of chromosome of Deinococcus proteolyticus DSM 20540.</title>
        <authorList>
            <consortium name="US DOE Joint Genome Institute (JGI-PGF)"/>
            <person name="Lucas S."/>
            <person name="Copeland A."/>
            <person name="Lapidus A."/>
            <person name="Bruce D."/>
            <person name="Goodwin L."/>
            <person name="Pitluck S."/>
            <person name="Kyrpides N."/>
            <person name="Mavromatis K."/>
            <person name="Pagani I."/>
            <person name="Ivanova N."/>
            <person name="Ovchinnikova G."/>
            <person name="Zeytun A."/>
            <person name="Detter J.C."/>
            <person name="Han C."/>
            <person name="Land M."/>
            <person name="Hauser L."/>
            <person name="Markowitz V."/>
            <person name="Cheng J.-F."/>
            <person name="Hugenholtz P."/>
            <person name="Woyke T."/>
            <person name="Wu D."/>
            <person name="Pukall R."/>
            <person name="Steenblock K."/>
            <person name="Brambilla E."/>
            <person name="Klenk H.-P."/>
            <person name="Eisen J.A."/>
        </authorList>
    </citation>
    <scope>NUCLEOTIDE SEQUENCE [LARGE SCALE GENOMIC DNA]</scope>
    <source>
        <strain evidence="2">ATCC 35074 / DSM 20540 / JCM 6276 / NBRC 101906 / NCIMB 13154 / VKM Ac-1939 / CCM 2703 / MRP</strain>
    </source>
</reference>
<evidence type="ECO:0000313" key="2">
    <source>
        <dbReference type="Proteomes" id="UP000007718"/>
    </source>
</evidence>
<name>F0RL51_DEIPM</name>
<dbReference type="KEGG" id="dpt:Deipr_1709"/>
<dbReference type="SUPFAM" id="SSF103196">
    <property type="entry name" value="Roadblock/LC7 domain"/>
    <property type="match status" value="1"/>
</dbReference>
<dbReference type="STRING" id="693977.Deipr_1709"/>
<dbReference type="HOGENOM" id="CLU_072278_0_0_0"/>
<dbReference type="RefSeq" id="WP_013615451.1">
    <property type="nucleotide sequence ID" value="NC_015161.1"/>
</dbReference>
<gene>
    <name evidence="1" type="ordered locus">Deipr_1709</name>
</gene>
<sequence length="265" mass="28193">MPDTEMLTPYQLASSALESTAQERGISVVALQQVLDRILQEQGLDAEQLSAEQLQVLLFPMLDRAYADLLAEDERRRMLRGLSEQLVAQELGAVFAPAAAAPALTDSALTDSALADSVLAGPAQPAEQGEEDWDFGEDEFEFEDPEYLAAPAARAYDLSQNADQNRLIADLGRVSGVQSVMVCRENGEVVQVRSLKDLSALGGVVAATVLLLRGRSLRLMSAQVGGTVVCVRPLGSYAVAVLAGPEVNVGRLLSELGQVQAENAA</sequence>
<evidence type="ECO:0000313" key="1">
    <source>
        <dbReference type="EMBL" id="ADY26843.1"/>
    </source>
</evidence>
<dbReference type="Proteomes" id="UP000007718">
    <property type="component" value="Chromosome"/>
</dbReference>
<organism evidence="1 2">
    <name type="scientific">Deinococcus proteolyticus (strain ATCC 35074 / DSM 20540 / JCM 6276 / NBRC 101906 / NCIMB 13154 / VKM Ac-1939 / CCM 2703 / MRP)</name>
    <dbReference type="NCBI Taxonomy" id="693977"/>
    <lineage>
        <taxon>Bacteria</taxon>
        <taxon>Thermotogati</taxon>
        <taxon>Deinococcota</taxon>
        <taxon>Deinococci</taxon>
        <taxon>Deinococcales</taxon>
        <taxon>Deinococcaceae</taxon>
        <taxon>Deinococcus</taxon>
    </lineage>
</organism>